<evidence type="ECO:0000256" key="1">
    <source>
        <dbReference type="SAM" id="MobiDB-lite"/>
    </source>
</evidence>
<dbReference type="RefSeq" id="XP_069145348.1">
    <property type="nucleotide sequence ID" value="XM_069289247.1"/>
</dbReference>
<proteinExistence type="predicted"/>
<dbReference type="PANTHER" id="PTHR31390:SF2">
    <property type="entry name" value="EXPRESSED PROTEIN"/>
    <property type="match status" value="1"/>
</dbReference>
<dbReference type="PANTHER" id="PTHR31390">
    <property type="entry name" value="EXPRESSED PROTEIN"/>
    <property type="match status" value="1"/>
</dbReference>
<evidence type="ECO:0000313" key="3">
    <source>
        <dbReference type="Proteomes" id="UP000004994"/>
    </source>
</evidence>
<dbReference type="Gramene" id="Solyc09g090640.3.1">
    <property type="protein sequence ID" value="Solyc09g090640.3.1"/>
    <property type="gene ID" value="Solyc09g090640.3"/>
</dbReference>
<dbReference type="RefSeq" id="XP_004247767.1">
    <property type="nucleotide sequence ID" value="XM_004247719.5"/>
</dbReference>
<dbReference type="InParanoid" id="A0A3Q7I7L7"/>
<accession>A0A3Q7I7L7</accession>
<organism evidence="2">
    <name type="scientific">Solanum lycopersicum</name>
    <name type="common">Tomato</name>
    <name type="synonym">Lycopersicon esculentum</name>
    <dbReference type="NCBI Taxonomy" id="4081"/>
    <lineage>
        <taxon>Eukaryota</taxon>
        <taxon>Viridiplantae</taxon>
        <taxon>Streptophyta</taxon>
        <taxon>Embryophyta</taxon>
        <taxon>Tracheophyta</taxon>
        <taxon>Spermatophyta</taxon>
        <taxon>Magnoliopsida</taxon>
        <taxon>eudicotyledons</taxon>
        <taxon>Gunneridae</taxon>
        <taxon>Pentapetalae</taxon>
        <taxon>asterids</taxon>
        <taxon>lamiids</taxon>
        <taxon>Solanales</taxon>
        <taxon>Solanaceae</taxon>
        <taxon>Solanoideae</taxon>
        <taxon>Solaneae</taxon>
        <taxon>Solanum</taxon>
        <taxon>Solanum subgen. Lycopersicon</taxon>
    </lineage>
</organism>
<dbReference type="RefSeq" id="XP_069145347.1">
    <property type="nucleotide sequence ID" value="XM_069289246.1"/>
</dbReference>
<dbReference type="EnsemblPlants" id="Solyc09g090640.3.1">
    <property type="protein sequence ID" value="Solyc09g090640.3.1"/>
    <property type="gene ID" value="Solyc09g090640.3"/>
</dbReference>
<dbReference type="KEGG" id="sly:101263157"/>
<protein>
    <submittedName>
        <fullName evidence="2">Uncharacterized protein</fullName>
    </submittedName>
</protein>
<dbReference type="InterPro" id="IPR021916">
    <property type="entry name" value="DUF3527"/>
</dbReference>
<evidence type="ECO:0000313" key="2">
    <source>
        <dbReference type="EnsemblPlants" id="Solyc09g090640.3.1"/>
    </source>
</evidence>
<feature type="region of interest" description="Disordered" evidence="1">
    <location>
        <begin position="451"/>
        <end position="476"/>
    </location>
</feature>
<dbReference type="PaxDb" id="4081-Solyc09g090640.2.1"/>
<dbReference type="AlphaFoldDB" id="A0A3Q7I7L7"/>
<gene>
    <name evidence="2" type="primary">LOC101263157</name>
</gene>
<sequence length="607" mass="67480">MENRNMDKDEPNKEGLLQLVNKEEQAEENSCLSTRLIEELEPQHLRRLENPHFTGNCAQKLLFHNSLGLQNKLPKHIISFDERYFLRCLELVHIHSTCNFSSKMQIISKSSGSREVRNENLHTNGNLATECPQTVGIESSYVPDSSAEWILGAITGSKSMLNILKSPLLNQFGSVNCTVDSGKENINDSEEGSFSDFMSSPGGFSVSSAQKLQKEMTDHGSEHVHRRVLSVSSTASTCSDQSCLSAAAPISQGMFQRRWKNGLPHYVFSIDGKKEVYVADLLEIDSPDDKFLDYVYTFHSRQESKKECAFSARESQLVGKMTVSTSVTLSPTKLEIMETRFVVFGSMDQYMDEIQTSHILRKNKKLAKKVTDVFRTSQSYKQRSLSKFGGTSAILEDASWTPSIDMYDDYYSCGNALLDQQIPPNFELAAVVTRDPLNDSSKEAEKGGWGMKFLKKSPTGSKNAPPEISVECRSRGTSDCSTSTDVIIPSGFHGGPRSRHAGPSSLLERWSSGGHCDCGGWDLGCPLTVLKTGNEASSQTTSGDCQTFDLYIQGLKQSAPVMKMSNIHDGLYYIHFHSTLSALQSFAIAAAFIHRHSPFLRPKLYRK</sequence>
<reference evidence="2" key="1">
    <citation type="journal article" date="2012" name="Nature">
        <title>The tomato genome sequence provides insights into fleshy fruit evolution.</title>
        <authorList>
            <consortium name="Tomato Genome Consortium"/>
        </authorList>
    </citation>
    <scope>NUCLEOTIDE SEQUENCE [LARGE SCALE GENOMIC DNA]</scope>
    <source>
        <strain evidence="2">cv. Heinz 1706</strain>
    </source>
</reference>
<dbReference type="STRING" id="4081.A0A3Q7I7L7"/>
<dbReference type="GeneID" id="101263157"/>
<keyword evidence="3" id="KW-1185">Reference proteome</keyword>
<reference evidence="2" key="2">
    <citation type="submission" date="2019-01" db="UniProtKB">
        <authorList>
            <consortium name="EnsemblPlants"/>
        </authorList>
    </citation>
    <scope>IDENTIFICATION</scope>
    <source>
        <strain evidence="2">cv. Heinz 1706</strain>
    </source>
</reference>
<name>A0A3Q7I7L7_SOLLC</name>
<dbReference type="FunCoup" id="A0A3Q7I7L7">
    <property type="interactions" value="1466"/>
</dbReference>
<dbReference type="Proteomes" id="UP000004994">
    <property type="component" value="Chromosome 9"/>
</dbReference>
<dbReference type="OrthoDB" id="767438at2759"/>
<dbReference type="OMA" id="WIQKEGH"/>
<dbReference type="RefSeq" id="XP_010326791.1">
    <property type="nucleotide sequence ID" value="XM_010328489.4"/>
</dbReference>
<dbReference type="Pfam" id="PF12043">
    <property type="entry name" value="DUF3527"/>
    <property type="match status" value="1"/>
</dbReference>